<reference evidence="2" key="2">
    <citation type="submission" date="2023-04" db="EMBL/GenBank/DDBJ databases">
        <authorList>
            <person name="Bruccoleri R.E."/>
            <person name="Oakeley E.J."/>
            <person name="Faust A.-M."/>
            <person name="Dessus-Babus S."/>
            <person name="Altorfer M."/>
            <person name="Burckhardt D."/>
            <person name="Oertli M."/>
            <person name="Naumann U."/>
            <person name="Petersen F."/>
            <person name="Wong J."/>
        </authorList>
    </citation>
    <scope>NUCLEOTIDE SEQUENCE</scope>
    <source>
        <strain evidence="2">GSM-AAB239-AS_SAM_17_03QT</strain>
        <tissue evidence="2">Leaf</tissue>
    </source>
</reference>
<gene>
    <name evidence="2" type="ORF">M6B38_199565</name>
</gene>
<dbReference type="EMBL" id="JANAVB010038314">
    <property type="protein sequence ID" value="KAJ6801155.1"/>
    <property type="molecule type" value="Genomic_DNA"/>
</dbReference>
<comment type="caution">
    <text evidence="2">The sequence shown here is derived from an EMBL/GenBank/DDBJ whole genome shotgun (WGS) entry which is preliminary data.</text>
</comment>
<keyword evidence="3" id="KW-1185">Reference proteome</keyword>
<feature type="region of interest" description="Disordered" evidence="1">
    <location>
        <begin position="33"/>
        <end position="64"/>
    </location>
</feature>
<protein>
    <submittedName>
        <fullName evidence="2">Uncharacterized protein</fullName>
    </submittedName>
</protein>
<dbReference type="Proteomes" id="UP001140949">
    <property type="component" value="Unassembled WGS sequence"/>
</dbReference>
<organism evidence="2 3">
    <name type="scientific">Iris pallida</name>
    <name type="common">Sweet iris</name>
    <dbReference type="NCBI Taxonomy" id="29817"/>
    <lineage>
        <taxon>Eukaryota</taxon>
        <taxon>Viridiplantae</taxon>
        <taxon>Streptophyta</taxon>
        <taxon>Embryophyta</taxon>
        <taxon>Tracheophyta</taxon>
        <taxon>Spermatophyta</taxon>
        <taxon>Magnoliopsida</taxon>
        <taxon>Liliopsida</taxon>
        <taxon>Asparagales</taxon>
        <taxon>Iridaceae</taxon>
        <taxon>Iridoideae</taxon>
        <taxon>Irideae</taxon>
        <taxon>Iris</taxon>
    </lineage>
</organism>
<sequence length="117" mass="12525">MVGFGRRIRLGHSEEKGSGVRREFVLARFDRSGEERHSRKVGTGLLSAEGVGKEGDSSGTGQAEGFVVDGRTLVHTRRKFSTGRRGGTLDLLPALPSASREALTMASGEGLLLLLFL</sequence>
<proteinExistence type="predicted"/>
<reference evidence="2" key="1">
    <citation type="journal article" date="2023" name="GigaByte">
        <title>Genome assembly of the bearded iris, Iris pallida Lam.</title>
        <authorList>
            <person name="Bruccoleri R.E."/>
            <person name="Oakeley E.J."/>
            <person name="Faust A.M.E."/>
            <person name="Altorfer M."/>
            <person name="Dessus-Babus S."/>
            <person name="Burckhardt D."/>
            <person name="Oertli M."/>
            <person name="Naumann U."/>
            <person name="Petersen F."/>
            <person name="Wong J."/>
        </authorList>
    </citation>
    <scope>NUCLEOTIDE SEQUENCE</scope>
    <source>
        <strain evidence="2">GSM-AAB239-AS_SAM_17_03QT</strain>
    </source>
</reference>
<evidence type="ECO:0000256" key="1">
    <source>
        <dbReference type="SAM" id="MobiDB-lite"/>
    </source>
</evidence>
<evidence type="ECO:0000313" key="2">
    <source>
        <dbReference type="EMBL" id="KAJ6801155.1"/>
    </source>
</evidence>
<dbReference type="AlphaFoldDB" id="A0AAX6EAY2"/>
<name>A0AAX6EAY2_IRIPA</name>
<accession>A0AAX6EAY2</accession>
<evidence type="ECO:0000313" key="3">
    <source>
        <dbReference type="Proteomes" id="UP001140949"/>
    </source>
</evidence>